<dbReference type="SUPFAM" id="SSF52467">
    <property type="entry name" value="DHS-like NAD/FAD-binding domain"/>
    <property type="match status" value="1"/>
</dbReference>
<evidence type="ECO:0000313" key="8">
    <source>
        <dbReference type="Proteomes" id="UP001596473"/>
    </source>
</evidence>
<dbReference type="InterPro" id="IPR029061">
    <property type="entry name" value="THDP-binding"/>
</dbReference>
<dbReference type="InterPro" id="IPR029035">
    <property type="entry name" value="DHS-like_NAD/FAD-binding_dom"/>
</dbReference>
<dbReference type="Proteomes" id="UP001596473">
    <property type="component" value="Unassembled WGS sequence"/>
</dbReference>
<name>A0ABW2QY25_9NEIS</name>
<dbReference type="Pfam" id="PF00205">
    <property type="entry name" value="TPP_enzyme_M"/>
    <property type="match status" value="1"/>
</dbReference>
<proteinExistence type="inferred from homology"/>
<dbReference type="InterPro" id="IPR000399">
    <property type="entry name" value="TPP-bd_CS"/>
</dbReference>
<evidence type="ECO:0000313" key="7">
    <source>
        <dbReference type="EMBL" id="MFC7419979.1"/>
    </source>
</evidence>
<evidence type="ECO:0000259" key="6">
    <source>
        <dbReference type="Pfam" id="PF02776"/>
    </source>
</evidence>
<comment type="caution">
    <text evidence="7">The sequence shown here is derived from an EMBL/GenBank/DDBJ whole genome shotgun (WGS) entry which is preliminary data.</text>
</comment>
<dbReference type="InterPro" id="IPR012001">
    <property type="entry name" value="Thiamin_PyroP_enz_TPP-bd_dom"/>
</dbReference>
<dbReference type="EMBL" id="JBHTBQ010000014">
    <property type="protein sequence ID" value="MFC7419979.1"/>
    <property type="molecule type" value="Genomic_DNA"/>
</dbReference>
<keyword evidence="8" id="KW-1185">Reference proteome</keyword>
<evidence type="ECO:0000259" key="4">
    <source>
        <dbReference type="Pfam" id="PF00205"/>
    </source>
</evidence>
<dbReference type="PANTHER" id="PTHR18968">
    <property type="entry name" value="THIAMINE PYROPHOSPHATE ENZYMES"/>
    <property type="match status" value="1"/>
</dbReference>
<sequence>MAAIKYSDLISQWLVELGYESCFSLGGGNIMHLAESVSQKIKLIPVVNEVAAGIATEYYTETGAGKKAFALVTAGPGLTNIITAIAGAYQESRELLVIGGQVKTADLSNGLLRQRGIQEIDGVRLVESITKKSIRLLKPVTKNEFFNIVKTGWTPRKGPVFIEIPLDVQGAIVNADELNVLDDNENISETKNNIDTACGKIISLLKDAKRPIVLLGGGVDRAISQQIGHAGFVGLALPVMTTWNGADRIGSEHPYYFGRPNTWGQRYSNILIQQADLIIALGTRLGLQQTGFNWQEFAVNGKVIQVDCDQAELDKGHPNIYLGICDDANQILLNLSKQFKADIPEWLTYCNMVKRELPIVENCNEVFDGYLSPYTFLDQMSRLCTNNDVVIPCSSGSAFTASLQIFQQKFGQYLVTNKSLASMGYGLGGAIGAALANPQKRTVLFEGDGGFSQNLQELGTAKINQLNLKIFIFDDQGYASIRMTQRSYFAGRYVGCDIKTGVGLPNFDKLFSVYDIPVLRIYPGFENDPEFLAAFNGSDLYAFLVTINPEQTYFPKITSRVLENGSMASNPLHKMTPELPDTIYQKVTQYLTKN</sequence>
<feature type="domain" description="Thiamine pyrophosphate enzyme TPP-binding" evidence="5">
    <location>
        <begin position="402"/>
        <end position="524"/>
    </location>
</feature>
<feature type="domain" description="Thiamine pyrophosphate enzyme central" evidence="4">
    <location>
        <begin position="200"/>
        <end position="333"/>
    </location>
</feature>
<dbReference type="PANTHER" id="PTHR18968:SF142">
    <property type="entry name" value="ACETOLACTATE SYNTHASE"/>
    <property type="match status" value="1"/>
</dbReference>
<keyword evidence="2 3" id="KW-0786">Thiamine pyrophosphate</keyword>
<reference evidence="8" key="1">
    <citation type="journal article" date="2019" name="Int. J. Syst. Evol. Microbiol.">
        <title>The Global Catalogue of Microorganisms (GCM) 10K type strain sequencing project: providing services to taxonomists for standard genome sequencing and annotation.</title>
        <authorList>
            <consortium name="The Broad Institute Genomics Platform"/>
            <consortium name="The Broad Institute Genome Sequencing Center for Infectious Disease"/>
            <person name="Wu L."/>
            <person name="Ma J."/>
        </authorList>
    </citation>
    <scope>NUCLEOTIDE SEQUENCE [LARGE SCALE GENOMIC DNA]</scope>
    <source>
        <strain evidence="8">CCUG 62945</strain>
    </source>
</reference>
<comment type="similarity">
    <text evidence="1 3">Belongs to the TPP enzyme family.</text>
</comment>
<dbReference type="PROSITE" id="PS00187">
    <property type="entry name" value="TPP_ENZYMES"/>
    <property type="match status" value="1"/>
</dbReference>
<dbReference type="CDD" id="cd00568">
    <property type="entry name" value="TPP_enzymes"/>
    <property type="match status" value="1"/>
</dbReference>
<feature type="domain" description="Thiamine pyrophosphate enzyme N-terminal TPP-binding" evidence="6">
    <location>
        <begin position="5"/>
        <end position="123"/>
    </location>
</feature>
<protein>
    <submittedName>
        <fullName evidence="7">Thiamine pyrophosphate-binding protein</fullName>
    </submittedName>
</protein>
<dbReference type="SUPFAM" id="SSF52518">
    <property type="entry name" value="Thiamin diphosphate-binding fold (THDP-binding)"/>
    <property type="match status" value="2"/>
</dbReference>
<dbReference type="Pfam" id="PF02776">
    <property type="entry name" value="TPP_enzyme_N"/>
    <property type="match status" value="1"/>
</dbReference>
<dbReference type="InterPro" id="IPR012000">
    <property type="entry name" value="Thiamin_PyroP_enz_cen_dom"/>
</dbReference>
<accession>A0ABW2QY25</accession>
<gene>
    <name evidence="7" type="ORF">ACFQNF_08780</name>
</gene>
<dbReference type="CDD" id="cd07035">
    <property type="entry name" value="TPP_PYR_POX_like"/>
    <property type="match status" value="1"/>
</dbReference>
<dbReference type="InterPro" id="IPR045229">
    <property type="entry name" value="TPP_enz"/>
</dbReference>
<dbReference type="Gene3D" id="3.40.50.970">
    <property type="match status" value="2"/>
</dbReference>
<evidence type="ECO:0000256" key="3">
    <source>
        <dbReference type="RuleBase" id="RU362132"/>
    </source>
</evidence>
<organism evidence="7 8">
    <name type="scientific">Iodobacter arcticus</name>
    <dbReference type="NCBI Taxonomy" id="590593"/>
    <lineage>
        <taxon>Bacteria</taxon>
        <taxon>Pseudomonadati</taxon>
        <taxon>Pseudomonadota</taxon>
        <taxon>Betaproteobacteria</taxon>
        <taxon>Neisseriales</taxon>
        <taxon>Chitinibacteraceae</taxon>
        <taxon>Iodobacter</taxon>
    </lineage>
</organism>
<evidence type="ECO:0000259" key="5">
    <source>
        <dbReference type="Pfam" id="PF02775"/>
    </source>
</evidence>
<evidence type="ECO:0000256" key="2">
    <source>
        <dbReference type="ARBA" id="ARBA00023052"/>
    </source>
</evidence>
<dbReference type="Gene3D" id="3.40.50.1220">
    <property type="entry name" value="TPP-binding domain"/>
    <property type="match status" value="1"/>
</dbReference>
<dbReference type="InterPro" id="IPR011766">
    <property type="entry name" value="TPP_enzyme_TPP-bd"/>
</dbReference>
<dbReference type="Pfam" id="PF02775">
    <property type="entry name" value="TPP_enzyme_C"/>
    <property type="match status" value="1"/>
</dbReference>
<evidence type="ECO:0000256" key="1">
    <source>
        <dbReference type="ARBA" id="ARBA00007812"/>
    </source>
</evidence>
<dbReference type="RefSeq" id="WP_380187620.1">
    <property type="nucleotide sequence ID" value="NZ_JBHTBQ010000014.1"/>
</dbReference>